<feature type="compositionally biased region" description="Polar residues" evidence="1">
    <location>
        <begin position="1"/>
        <end position="12"/>
    </location>
</feature>
<comment type="caution">
    <text evidence="2">The sequence shown here is derived from an EMBL/GenBank/DDBJ whole genome shotgun (WGS) entry which is preliminary data.</text>
</comment>
<dbReference type="EMBL" id="JARXVQ010000001">
    <property type="protein sequence ID" value="MDH6181516.1"/>
    <property type="molecule type" value="Genomic_DNA"/>
</dbReference>
<name>A0ABT6KND7_9MICO</name>
<reference evidence="2 3" key="1">
    <citation type="submission" date="2023-04" db="EMBL/GenBank/DDBJ databases">
        <title>Genome Encyclopedia of Bacteria and Archaea VI: Functional Genomics of Type Strains.</title>
        <authorList>
            <person name="Whitman W."/>
        </authorList>
    </citation>
    <scope>NUCLEOTIDE SEQUENCE [LARGE SCALE GENOMIC DNA]</scope>
    <source>
        <strain evidence="2 3">SG_E_30_P1</strain>
    </source>
</reference>
<dbReference type="Proteomes" id="UP001160142">
    <property type="component" value="Unassembled WGS sequence"/>
</dbReference>
<evidence type="ECO:0000313" key="2">
    <source>
        <dbReference type="EMBL" id="MDH6181516.1"/>
    </source>
</evidence>
<evidence type="ECO:0008006" key="4">
    <source>
        <dbReference type="Google" id="ProtNLM"/>
    </source>
</evidence>
<protein>
    <recommendedName>
        <fullName evidence="4">META domain-containing protein</fullName>
    </recommendedName>
</protein>
<gene>
    <name evidence="2" type="ORF">M2152_001698</name>
</gene>
<sequence>MSSSVACSSTQGDTTDETTSPSPTQAALPINTDPNVAGLLGSWSVLQDGDEIATANFDVDGLVISMADCTIFGNWATLDGLISTTLEIQDGSGCDASGQPTPPWLESATHVETDGDGWSLLDNEASLVVSLAPSDTQSRSNELSVPAELSPAMLSIAPGGLPASFVLGYAGGRWIPLDQGILAGATIDDSMWTVESECGAVSGEWNISVRGRVLTSPPQLSTTLPDCGLATVAPWFHSARAFGFQNQLLVLFDADGDELGRFVKAG</sequence>
<evidence type="ECO:0000313" key="3">
    <source>
        <dbReference type="Proteomes" id="UP001160142"/>
    </source>
</evidence>
<organism evidence="2 3">
    <name type="scientific">Antiquaquibacter oligotrophicus</name>
    <dbReference type="NCBI Taxonomy" id="2880260"/>
    <lineage>
        <taxon>Bacteria</taxon>
        <taxon>Bacillati</taxon>
        <taxon>Actinomycetota</taxon>
        <taxon>Actinomycetes</taxon>
        <taxon>Micrococcales</taxon>
        <taxon>Microbacteriaceae</taxon>
        <taxon>Antiquaquibacter</taxon>
    </lineage>
</organism>
<evidence type="ECO:0000256" key="1">
    <source>
        <dbReference type="SAM" id="MobiDB-lite"/>
    </source>
</evidence>
<feature type="region of interest" description="Disordered" evidence="1">
    <location>
        <begin position="1"/>
        <end position="31"/>
    </location>
</feature>
<keyword evidence="3" id="KW-1185">Reference proteome</keyword>
<proteinExistence type="predicted"/>
<accession>A0ABT6KND7</accession>